<gene>
    <name evidence="7" type="ORF">HIJ39_08760</name>
</gene>
<dbReference type="Proteomes" id="UP000533476">
    <property type="component" value="Unassembled WGS sequence"/>
</dbReference>
<dbReference type="Gene3D" id="3.40.50.300">
    <property type="entry name" value="P-loop containing nucleotide triphosphate hydrolases"/>
    <property type="match status" value="1"/>
</dbReference>
<evidence type="ECO:0000313" key="8">
    <source>
        <dbReference type="Proteomes" id="UP000533476"/>
    </source>
</evidence>
<dbReference type="Gene3D" id="3.40.50.10810">
    <property type="entry name" value="Tandem AAA-ATPase domain"/>
    <property type="match status" value="1"/>
</dbReference>
<dbReference type="InterPro" id="IPR001650">
    <property type="entry name" value="Helicase_C-like"/>
</dbReference>
<proteinExistence type="predicted"/>
<dbReference type="InterPro" id="IPR057342">
    <property type="entry name" value="DEXDc_RapA"/>
</dbReference>
<accession>A0A7Y0Q302</accession>
<dbReference type="CDD" id="cd18011">
    <property type="entry name" value="DEXDc_RapA"/>
    <property type="match status" value="1"/>
</dbReference>
<dbReference type="PROSITE" id="PS51194">
    <property type="entry name" value="HELICASE_CTER"/>
    <property type="match status" value="1"/>
</dbReference>
<dbReference type="Pfam" id="PF00176">
    <property type="entry name" value="SNF2-rel_dom"/>
    <property type="match status" value="2"/>
</dbReference>
<dbReference type="PANTHER" id="PTHR10799">
    <property type="entry name" value="SNF2/RAD54 HELICASE FAMILY"/>
    <property type="match status" value="1"/>
</dbReference>
<sequence length="544" mass="61878">MACGHKRGGCRVTVEPEALAMARQLEAWPHLKGHVKQGLDLHAYQVESVLKVVNDLQGRAILADEVGLGKTIEAGLVAAELKARGAVQNVLILVPAGLQTQWVEELGAKFGWQAMRGPKDPGWLWVLSIDTAKRPPLLHQLQYVQWDLVIVDEAHHLKNTRTQNYQLVEGLKCEHLLLLTATPMENQLTELYTLVNLVKPGLFGPYLRFYRQFILDKRTPKNAAELRKLLSQVMVRNQRQSVGIPFPEREVTLVPLKLGQAEQMLYDEISHALKLEYRQRIGADQTVLPLLILQRELCSSPRALLPTLRSSSWIGEGLNGLVALAESIGITAKMRAVRDLARHVQDRMLIFTEYRGTQEALVEFLRDQGFEAEAFHGGLRTRDRDQLVEWFRSGKRILVSTEAGGQGINLQFCHVVVNFDLPWNPMRIEQRIGRVHRIGQTHPVEIYNLYAVNTVEENILRLLHEKIDLFRTVIGELDVILRHIERRGSLEKRLIDIFFWEDDQDSVIARLDQLGNEFLAARRRLSWPNPDTVVDASESGQSLL</sequence>
<dbReference type="AlphaFoldDB" id="A0A7Y0Q302"/>
<feature type="domain" description="Helicase C-terminal" evidence="6">
    <location>
        <begin position="336"/>
        <end position="485"/>
    </location>
</feature>
<dbReference type="InterPro" id="IPR049730">
    <property type="entry name" value="SNF2/RAD54-like_C"/>
</dbReference>
<dbReference type="PROSITE" id="PS51192">
    <property type="entry name" value="HELICASE_ATP_BIND_1"/>
    <property type="match status" value="1"/>
</dbReference>
<dbReference type="GO" id="GO:0004386">
    <property type="term" value="F:helicase activity"/>
    <property type="evidence" value="ECO:0007669"/>
    <property type="project" value="UniProtKB-KW"/>
</dbReference>
<evidence type="ECO:0000256" key="1">
    <source>
        <dbReference type="ARBA" id="ARBA00022741"/>
    </source>
</evidence>
<keyword evidence="4" id="KW-0067">ATP-binding</keyword>
<evidence type="ECO:0000259" key="5">
    <source>
        <dbReference type="PROSITE" id="PS51192"/>
    </source>
</evidence>
<keyword evidence="2" id="KW-0378">Hydrolase</keyword>
<keyword evidence="8" id="KW-1185">Reference proteome</keyword>
<dbReference type="Pfam" id="PF00271">
    <property type="entry name" value="Helicase_C"/>
    <property type="match status" value="1"/>
</dbReference>
<dbReference type="CDD" id="cd18793">
    <property type="entry name" value="SF2_C_SNF"/>
    <property type="match status" value="1"/>
</dbReference>
<evidence type="ECO:0000256" key="2">
    <source>
        <dbReference type="ARBA" id="ARBA00022801"/>
    </source>
</evidence>
<protein>
    <submittedName>
        <fullName evidence="7">DEAD/DEAH box helicase</fullName>
    </submittedName>
</protein>
<comment type="caution">
    <text evidence="7">The sequence shown here is derived from an EMBL/GenBank/DDBJ whole genome shotgun (WGS) entry which is preliminary data.</text>
</comment>
<evidence type="ECO:0000259" key="6">
    <source>
        <dbReference type="PROSITE" id="PS51194"/>
    </source>
</evidence>
<dbReference type="GO" id="GO:0005524">
    <property type="term" value="F:ATP binding"/>
    <property type="evidence" value="ECO:0007669"/>
    <property type="project" value="UniProtKB-KW"/>
</dbReference>
<keyword evidence="1" id="KW-0547">Nucleotide-binding</keyword>
<dbReference type="EMBL" id="JABBVZ010000023">
    <property type="protein sequence ID" value="NMP22441.1"/>
    <property type="molecule type" value="Genomic_DNA"/>
</dbReference>
<dbReference type="InterPro" id="IPR000330">
    <property type="entry name" value="SNF2_N"/>
</dbReference>
<dbReference type="GO" id="GO:0016787">
    <property type="term" value="F:hydrolase activity"/>
    <property type="evidence" value="ECO:0007669"/>
    <property type="project" value="UniProtKB-KW"/>
</dbReference>
<name>A0A7Y0Q302_9FIRM</name>
<dbReference type="SMART" id="SM00487">
    <property type="entry name" value="DEXDc"/>
    <property type="match status" value="1"/>
</dbReference>
<evidence type="ECO:0000256" key="3">
    <source>
        <dbReference type="ARBA" id="ARBA00022806"/>
    </source>
</evidence>
<dbReference type="SUPFAM" id="SSF52540">
    <property type="entry name" value="P-loop containing nucleoside triphosphate hydrolases"/>
    <property type="match status" value="2"/>
</dbReference>
<evidence type="ECO:0000313" key="7">
    <source>
        <dbReference type="EMBL" id="NMP22441.1"/>
    </source>
</evidence>
<dbReference type="InterPro" id="IPR027417">
    <property type="entry name" value="P-loop_NTPase"/>
</dbReference>
<dbReference type="InterPro" id="IPR038718">
    <property type="entry name" value="SNF2-like_sf"/>
</dbReference>
<keyword evidence="3 7" id="KW-0347">Helicase</keyword>
<reference evidence="7 8" key="1">
    <citation type="submission" date="2020-04" db="EMBL/GenBank/DDBJ databases">
        <authorList>
            <person name="Zhang R."/>
            <person name="Schippers A."/>
        </authorList>
    </citation>
    <scope>NUCLEOTIDE SEQUENCE [LARGE SCALE GENOMIC DNA]</scope>
    <source>
        <strain evidence="7 8">DSM 109850</strain>
    </source>
</reference>
<organism evidence="7 8">
    <name type="scientific">Sulfobacillus harzensis</name>
    <dbReference type="NCBI Taxonomy" id="2729629"/>
    <lineage>
        <taxon>Bacteria</taxon>
        <taxon>Bacillati</taxon>
        <taxon>Bacillota</taxon>
        <taxon>Clostridia</taxon>
        <taxon>Eubacteriales</taxon>
        <taxon>Clostridiales Family XVII. Incertae Sedis</taxon>
        <taxon>Sulfobacillus</taxon>
    </lineage>
</organism>
<dbReference type="SMART" id="SM00490">
    <property type="entry name" value="HELICc"/>
    <property type="match status" value="1"/>
</dbReference>
<evidence type="ECO:0000256" key="4">
    <source>
        <dbReference type="ARBA" id="ARBA00022840"/>
    </source>
</evidence>
<dbReference type="InterPro" id="IPR014001">
    <property type="entry name" value="Helicase_ATP-bd"/>
</dbReference>
<feature type="domain" description="Helicase ATP-binding" evidence="5">
    <location>
        <begin position="51"/>
        <end position="201"/>
    </location>
</feature>